<reference evidence="1" key="1">
    <citation type="journal article" date="2021" name="Proc. Natl. Acad. Sci. U.S.A.">
        <title>A Catalog of Tens of Thousands of Viruses from Human Metagenomes Reveals Hidden Associations with Chronic Diseases.</title>
        <authorList>
            <person name="Tisza M.J."/>
            <person name="Buck C.B."/>
        </authorList>
    </citation>
    <scope>NUCLEOTIDE SEQUENCE</scope>
    <source>
        <strain evidence="1">Cttma3</strain>
    </source>
</reference>
<proteinExistence type="predicted"/>
<organism evidence="1">
    <name type="scientific">Siphoviridae sp. cttma3</name>
    <dbReference type="NCBI Taxonomy" id="2825708"/>
    <lineage>
        <taxon>Viruses</taxon>
        <taxon>Duplodnaviria</taxon>
        <taxon>Heunggongvirae</taxon>
        <taxon>Uroviricota</taxon>
        <taxon>Caudoviricetes</taxon>
    </lineage>
</organism>
<protein>
    <submittedName>
        <fullName evidence="1">Uncharacterized protein</fullName>
    </submittedName>
</protein>
<accession>A0A8S5V8R4</accession>
<evidence type="ECO:0000313" key="1">
    <source>
        <dbReference type="EMBL" id="DAG03086.1"/>
    </source>
</evidence>
<sequence length="182" mass="21035">MTVKEFLIKSDVCRDQEGLRKQIEELPKPEFIGNKRTPSDLNDITMGQLIMLQSMEKSKDVALTPCMTILGMKEKEILKSKAEVILGFSMWVITEVDRINKLFSTTSVKPTKEEKQAGVEKLSFGMFGMIDHYALRMGISNHEDVEKVPWIRIYKCLDIDSEKAKFQRRLQEVYARNNKLSK</sequence>
<name>A0A8S5V8R4_9CAUD</name>
<dbReference type="EMBL" id="BK016222">
    <property type="protein sequence ID" value="DAG03086.1"/>
    <property type="molecule type" value="Genomic_DNA"/>
</dbReference>